<evidence type="ECO:0000256" key="5">
    <source>
        <dbReference type="ARBA" id="ARBA00022763"/>
    </source>
</evidence>
<accession>A0A6J5NCL0</accession>
<evidence type="ECO:0000256" key="9">
    <source>
        <dbReference type="ARBA" id="ARBA00023204"/>
    </source>
</evidence>
<dbReference type="Pfam" id="PF08804">
    <property type="entry name" value="gp32"/>
    <property type="match status" value="1"/>
</dbReference>
<dbReference type="Gene3D" id="3.90.198.10">
    <property type="entry name" value="Replication Fork Single-Stranded Dna Binding Protein"/>
    <property type="match status" value="1"/>
</dbReference>
<feature type="region of interest" description="Disordered" evidence="12">
    <location>
        <begin position="213"/>
        <end position="253"/>
    </location>
</feature>
<evidence type="ECO:0000313" key="15">
    <source>
        <dbReference type="EMBL" id="CAB4170349.1"/>
    </source>
</evidence>
<dbReference type="EMBL" id="LR796625">
    <property type="protein sequence ID" value="CAB4155251.1"/>
    <property type="molecule type" value="Genomic_DNA"/>
</dbReference>
<evidence type="ECO:0000256" key="3">
    <source>
        <dbReference type="ARBA" id="ARBA00022705"/>
    </source>
</evidence>
<protein>
    <recommendedName>
        <fullName evidence="1">Single-stranded DNA-binding protein</fullName>
    </recommendedName>
    <alternativeName>
        <fullName evidence="10">Gp32</fullName>
    </alternativeName>
    <alternativeName>
        <fullName evidence="11">Helix-destabilizing protein</fullName>
    </alternativeName>
</protein>
<feature type="compositionally biased region" description="Low complexity" evidence="12">
    <location>
        <begin position="219"/>
        <end position="231"/>
    </location>
</feature>
<dbReference type="GO" id="GO:0003697">
    <property type="term" value="F:single-stranded DNA binding"/>
    <property type="evidence" value="ECO:0007669"/>
    <property type="project" value="InterPro"/>
</dbReference>
<sequence length="266" mass="29801">MALNLDAIKAKLNQLNKADDKKQNLWKPESGKTRIRIVPYVHRKDNPFLELYFHYDISKRSMLSPITFGNADPIVEFADKLKKTGDKDEWLMGRKIEPKMRTYVPVIVRGKEAEGVKFWGFGKQIYTEILSIISDPDYGDITDLMNGRDIDVEFTPAEGANFPKTSIRVKPNTQPATDDKAIAEKIMNQPEITDLFPEPTYEELEKALSDWMNPENADADAPASTSTASTTTEDDEDEAPAKPAKAAKPIAGKVDDVASAFNDLFN</sequence>
<evidence type="ECO:0000259" key="13">
    <source>
        <dbReference type="Pfam" id="PF08804"/>
    </source>
</evidence>
<name>A0A6J5NCL0_9CAUD</name>
<reference evidence="14" key="1">
    <citation type="submission" date="2020-04" db="EMBL/GenBank/DDBJ databases">
        <authorList>
            <person name="Chiriac C."/>
            <person name="Salcher M."/>
            <person name="Ghai R."/>
            <person name="Kavagutti S V."/>
        </authorList>
    </citation>
    <scope>NUCLEOTIDE SEQUENCE</scope>
</reference>
<evidence type="ECO:0000256" key="1">
    <source>
        <dbReference type="ARBA" id="ARBA00018590"/>
    </source>
</evidence>
<keyword evidence="4" id="KW-0479">Metal-binding</keyword>
<evidence type="ECO:0000256" key="8">
    <source>
        <dbReference type="ARBA" id="ARBA00023125"/>
    </source>
</evidence>
<dbReference type="SUPFAM" id="SSF50249">
    <property type="entry name" value="Nucleic acid-binding proteins"/>
    <property type="match status" value="1"/>
</dbReference>
<keyword evidence="5" id="KW-0227">DNA damage</keyword>
<dbReference type="InterPro" id="IPR012339">
    <property type="entry name" value="Phage_T4_Gp32_ssDNA-bd"/>
</dbReference>
<proteinExistence type="predicted"/>
<evidence type="ECO:0000256" key="2">
    <source>
        <dbReference type="ARBA" id="ARBA00022491"/>
    </source>
</evidence>
<dbReference type="GO" id="GO:0006281">
    <property type="term" value="P:DNA repair"/>
    <property type="evidence" value="ECO:0007669"/>
    <property type="project" value="UniProtKB-KW"/>
</dbReference>
<evidence type="ECO:0000256" key="7">
    <source>
        <dbReference type="ARBA" id="ARBA00023109"/>
    </source>
</evidence>
<organism evidence="14">
    <name type="scientific">uncultured Caudovirales phage</name>
    <dbReference type="NCBI Taxonomy" id="2100421"/>
    <lineage>
        <taxon>Viruses</taxon>
        <taxon>Duplodnaviria</taxon>
        <taxon>Heunggongvirae</taxon>
        <taxon>Uroviricota</taxon>
        <taxon>Caudoviricetes</taxon>
        <taxon>Peduoviridae</taxon>
        <taxon>Maltschvirus</taxon>
        <taxon>Maltschvirus maltsch</taxon>
    </lineage>
</organism>
<evidence type="ECO:0000313" key="14">
    <source>
        <dbReference type="EMBL" id="CAB4155251.1"/>
    </source>
</evidence>
<dbReference type="InterPro" id="IPR044947">
    <property type="entry name" value="Phage_T4_Gp32_ssDNA-bd_sf"/>
</dbReference>
<dbReference type="GO" id="GO:0039693">
    <property type="term" value="P:viral DNA genome replication"/>
    <property type="evidence" value="ECO:0007669"/>
    <property type="project" value="UniProtKB-KW"/>
</dbReference>
<dbReference type="EMBL" id="LR797270">
    <property type="protein sequence ID" value="CAB4198660.1"/>
    <property type="molecule type" value="Genomic_DNA"/>
</dbReference>
<evidence type="ECO:0000256" key="11">
    <source>
        <dbReference type="ARBA" id="ARBA00032941"/>
    </source>
</evidence>
<evidence type="ECO:0000256" key="12">
    <source>
        <dbReference type="SAM" id="MobiDB-lite"/>
    </source>
</evidence>
<keyword evidence="9" id="KW-0234">DNA repair</keyword>
<evidence type="ECO:0000256" key="10">
    <source>
        <dbReference type="ARBA" id="ARBA00031936"/>
    </source>
</evidence>
<dbReference type="InterPro" id="IPR012340">
    <property type="entry name" value="NA-bd_OB-fold"/>
</dbReference>
<evidence type="ECO:0000256" key="4">
    <source>
        <dbReference type="ARBA" id="ARBA00022723"/>
    </source>
</evidence>
<keyword evidence="2" id="KW-0678">Repressor</keyword>
<evidence type="ECO:0000256" key="6">
    <source>
        <dbReference type="ARBA" id="ARBA00022833"/>
    </source>
</evidence>
<feature type="domain" description="Bacteriophage T4 Gp32 single-stranded DNA-binding" evidence="13">
    <location>
        <begin position="31"/>
        <end position="192"/>
    </location>
</feature>
<dbReference type="GO" id="GO:0006260">
    <property type="term" value="P:DNA replication"/>
    <property type="evidence" value="ECO:0007669"/>
    <property type="project" value="UniProtKB-KW"/>
</dbReference>
<keyword evidence="8" id="KW-0238">DNA-binding</keyword>
<dbReference type="EMBL" id="LR796859">
    <property type="protein sequence ID" value="CAB4170349.1"/>
    <property type="molecule type" value="Genomic_DNA"/>
</dbReference>
<evidence type="ECO:0000313" key="16">
    <source>
        <dbReference type="EMBL" id="CAB4198660.1"/>
    </source>
</evidence>
<keyword evidence="3" id="KW-0235">DNA replication</keyword>
<dbReference type="GO" id="GO:0046872">
    <property type="term" value="F:metal ion binding"/>
    <property type="evidence" value="ECO:0007669"/>
    <property type="project" value="UniProtKB-KW"/>
</dbReference>
<keyword evidence="6" id="KW-0862">Zinc</keyword>
<keyword evidence="7" id="KW-1194">Viral DNA replication</keyword>
<gene>
    <name evidence="16" type="ORF">UFOVP1307_200</name>
    <name evidence="14" type="ORF">UFOVP651_146</name>
    <name evidence="15" type="ORF">UFOVP902_2</name>
</gene>